<sequence length="102" mass="11940">DFSTFIHRNPLILMEFYAPWCAHCQDLAPKLREAAAIMDGMDLPARVVFAKYDDSNEYNRRLRAGAPEVYDFQSYPALYVFRDGKHERYLGGRETHEIVSYM</sequence>
<dbReference type="InterPro" id="IPR017937">
    <property type="entry name" value="Thioredoxin_CS"/>
</dbReference>
<evidence type="ECO:0000256" key="1">
    <source>
        <dbReference type="ARBA" id="ARBA00006347"/>
    </source>
</evidence>
<dbReference type="KEGG" id="gtt:GUITHDRAFT_53227"/>
<feature type="domain" description="Thioredoxin" evidence="2">
    <location>
        <begin position="1"/>
        <end position="102"/>
    </location>
</feature>
<reference evidence="5" key="2">
    <citation type="submission" date="2012-11" db="EMBL/GenBank/DDBJ databases">
        <authorList>
            <person name="Kuo A."/>
            <person name="Curtis B.A."/>
            <person name="Tanifuji G."/>
            <person name="Burki F."/>
            <person name="Gruber A."/>
            <person name="Irimia M."/>
            <person name="Maruyama S."/>
            <person name="Arias M.C."/>
            <person name="Ball S.G."/>
            <person name="Gile G.H."/>
            <person name="Hirakawa Y."/>
            <person name="Hopkins J.F."/>
            <person name="Rensing S.A."/>
            <person name="Schmutz J."/>
            <person name="Symeonidi A."/>
            <person name="Elias M."/>
            <person name="Eveleigh R.J."/>
            <person name="Herman E.K."/>
            <person name="Klute M.J."/>
            <person name="Nakayama T."/>
            <person name="Obornik M."/>
            <person name="Reyes-Prieto A."/>
            <person name="Armbrust E.V."/>
            <person name="Aves S.J."/>
            <person name="Beiko R.G."/>
            <person name="Coutinho P."/>
            <person name="Dacks J.B."/>
            <person name="Durnford D.G."/>
            <person name="Fast N.M."/>
            <person name="Green B.R."/>
            <person name="Grisdale C."/>
            <person name="Hempe F."/>
            <person name="Henrissat B."/>
            <person name="Hoppner M.P."/>
            <person name="Ishida K.-I."/>
            <person name="Kim E."/>
            <person name="Koreny L."/>
            <person name="Kroth P.G."/>
            <person name="Liu Y."/>
            <person name="Malik S.-B."/>
            <person name="Maier U.G."/>
            <person name="McRose D."/>
            <person name="Mock T."/>
            <person name="Neilson J.A."/>
            <person name="Onodera N.T."/>
            <person name="Poole A.M."/>
            <person name="Pritham E.J."/>
            <person name="Richards T.A."/>
            <person name="Rocap G."/>
            <person name="Roy S.W."/>
            <person name="Sarai C."/>
            <person name="Schaack S."/>
            <person name="Shirato S."/>
            <person name="Slamovits C.H."/>
            <person name="Spencer D.F."/>
            <person name="Suzuki S."/>
            <person name="Worden A.Z."/>
            <person name="Zauner S."/>
            <person name="Barry K."/>
            <person name="Bell C."/>
            <person name="Bharti A.K."/>
            <person name="Crow J.A."/>
            <person name="Grimwood J."/>
            <person name="Kramer R."/>
            <person name="Lindquist E."/>
            <person name="Lucas S."/>
            <person name="Salamov A."/>
            <person name="McFadden G.I."/>
            <person name="Lane C.E."/>
            <person name="Keeling P.J."/>
            <person name="Gray M.W."/>
            <person name="Grigoriev I.V."/>
            <person name="Archibald J.M."/>
        </authorList>
    </citation>
    <scope>NUCLEOTIDE SEQUENCE</scope>
    <source>
        <strain evidence="5">CCMP2712</strain>
    </source>
</reference>
<dbReference type="InterPro" id="IPR013766">
    <property type="entry name" value="Thioredoxin_domain"/>
</dbReference>
<dbReference type="PANTHER" id="PTHR18929">
    <property type="entry name" value="PROTEIN DISULFIDE ISOMERASE"/>
    <property type="match status" value="1"/>
</dbReference>
<dbReference type="PROSITE" id="PS00194">
    <property type="entry name" value="THIOREDOXIN_1"/>
    <property type="match status" value="1"/>
</dbReference>
<reference evidence="4" key="3">
    <citation type="submission" date="2016-03" db="UniProtKB">
        <authorList>
            <consortium name="EnsemblProtists"/>
        </authorList>
    </citation>
    <scope>IDENTIFICATION</scope>
</reference>
<dbReference type="RefSeq" id="XP_005821955.1">
    <property type="nucleotide sequence ID" value="XM_005821898.1"/>
</dbReference>
<organism evidence="3">
    <name type="scientific">Guillardia theta (strain CCMP2712)</name>
    <name type="common">Cryptophyte</name>
    <dbReference type="NCBI Taxonomy" id="905079"/>
    <lineage>
        <taxon>Eukaryota</taxon>
        <taxon>Cryptophyceae</taxon>
        <taxon>Pyrenomonadales</taxon>
        <taxon>Geminigeraceae</taxon>
        <taxon>Guillardia</taxon>
    </lineage>
</organism>
<dbReference type="OrthoDB" id="72053at2759"/>
<proteinExistence type="inferred from homology"/>
<dbReference type="GeneID" id="17291745"/>
<protein>
    <recommendedName>
        <fullName evidence="2">Thioredoxin domain-containing protein</fullName>
    </recommendedName>
</protein>
<dbReference type="Pfam" id="PF00085">
    <property type="entry name" value="Thioredoxin"/>
    <property type="match status" value="1"/>
</dbReference>
<evidence type="ECO:0000313" key="3">
    <source>
        <dbReference type="EMBL" id="EKX34975.1"/>
    </source>
</evidence>
<reference evidence="3 5" key="1">
    <citation type="journal article" date="2012" name="Nature">
        <title>Algal genomes reveal evolutionary mosaicism and the fate of nucleomorphs.</title>
        <authorList>
            <consortium name="DOE Joint Genome Institute"/>
            <person name="Curtis B.A."/>
            <person name="Tanifuji G."/>
            <person name="Burki F."/>
            <person name="Gruber A."/>
            <person name="Irimia M."/>
            <person name="Maruyama S."/>
            <person name="Arias M.C."/>
            <person name="Ball S.G."/>
            <person name="Gile G.H."/>
            <person name="Hirakawa Y."/>
            <person name="Hopkins J.F."/>
            <person name="Kuo A."/>
            <person name="Rensing S.A."/>
            <person name="Schmutz J."/>
            <person name="Symeonidi A."/>
            <person name="Elias M."/>
            <person name="Eveleigh R.J."/>
            <person name="Herman E.K."/>
            <person name="Klute M.J."/>
            <person name="Nakayama T."/>
            <person name="Obornik M."/>
            <person name="Reyes-Prieto A."/>
            <person name="Armbrust E.V."/>
            <person name="Aves S.J."/>
            <person name="Beiko R.G."/>
            <person name="Coutinho P."/>
            <person name="Dacks J.B."/>
            <person name="Durnford D.G."/>
            <person name="Fast N.M."/>
            <person name="Green B.R."/>
            <person name="Grisdale C.J."/>
            <person name="Hempel F."/>
            <person name="Henrissat B."/>
            <person name="Hoppner M.P."/>
            <person name="Ishida K."/>
            <person name="Kim E."/>
            <person name="Koreny L."/>
            <person name="Kroth P.G."/>
            <person name="Liu Y."/>
            <person name="Malik S.B."/>
            <person name="Maier U.G."/>
            <person name="McRose D."/>
            <person name="Mock T."/>
            <person name="Neilson J.A."/>
            <person name="Onodera N.T."/>
            <person name="Poole A.M."/>
            <person name="Pritham E.J."/>
            <person name="Richards T.A."/>
            <person name="Rocap G."/>
            <person name="Roy S.W."/>
            <person name="Sarai C."/>
            <person name="Schaack S."/>
            <person name="Shirato S."/>
            <person name="Slamovits C.H."/>
            <person name="Spencer D.F."/>
            <person name="Suzuki S."/>
            <person name="Worden A.Z."/>
            <person name="Zauner S."/>
            <person name="Barry K."/>
            <person name="Bell C."/>
            <person name="Bharti A.K."/>
            <person name="Crow J.A."/>
            <person name="Grimwood J."/>
            <person name="Kramer R."/>
            <person name="Lindquist E."/>
            <person name="Lucas S."/>
            <person name="Salamov A."/>
            <person name="McFadden G.I."/>
            <person name="Lane C.E."/>
            <person name="Keeling P.J."/>
            <person name="Gray M.W."/>
            <person name="Grigoriev I.V."/>
            <person name="Archibald J.M."/>
        </authorList>
    </citation>
    <scope>NUCLEOTIDE SEQUENCE</scope>
    <source>
        <strain evidence="3 5">CCMP2712</strain>
    </source>
</reference>
<comment type="similarity">
    <text evidence="1">Belongs to the protein disulfide isomerase family.</text>
</comment>
<accession>L1IGL6</accession>
<evidence type="ECO:0000313" key="4">
    <source>
        <dbReference type="EnsemblProtists" id="EKX34975"/>
    </source>
</evidence>
<dbReference type="HOGENOM" id="CLU_2284836_0_0_1"/>
<dbReference type="PaxDb" id="55529-EKX34975"/>
<dbReference type="Gene3D" id="3.40.30.10">
    <property type="entry name" value="Glutaredoxin"/>
    <property type="match status" value="1"/>
</dbReference>
<dbReference type="PROSITE" id="PS51352">
    <property type="entry name" value="THIOREDOXIN_2"/>
    <property type="match status" value="1"/>
</dbReference>
<dbReference type="InterPro" id="IPR036249">
    <property type="entry name" value="Thioredoxin-like_sf"/>
</dbReference>
<dbReference type="EnsemblProtists" id="EKX34975">
    <property type="protein sequence ID" value="EKX34975"/>
    <property type="gene ID" value="GUITHDRAFT_53227"/>
</dbReference>
<dbReference type="SUPFAM" id="SSF52833">
    <property type="entry name" value="Thioredoxin-like"/>
    <property type="match status" value="1"/>
</dbReference>
<name>L1IGL6_GUITC</name>
<evidence type="ECO:0000259" key="2">
    <source>
        <dbReference type="PROSITE" id="PS51352"/>
    </source>
</evidence>
<dbReference type="STRING" id="905079.L1IGL6"/>
<keyword evidence="5" id="KW-1185">Reference proteome</keyword>
<dbReference type="EMBL" id="JH993099">
    <property type="protein sequence ID" value="EKX34975.1"/>
    <property type="molecule type" value="Genomic_DNA"/>
</dbReference>
<evidence type="ECO:0000313" key="5">
    <source>
        <dbReference type="Proteomes" id="UP000011087"/>
    </source>
</evidence>
<feature type="non-terminal residue" evidence="3">
    <location>
        <position position="102"/>
    </location>
</feature>
<dbReference type="GO" id="GO:0006457">
    <property type="term" value="P:protein folding"/>
    <property type="evidence" value="ECO:0007669"/>
    <property type="project" value="TreeGrafter"/>
</dbReference>
<dbReference type="CDD" id="cd02961">
    <property type="entry name" value="PDI_a_family"/>
    <property type="match status" value="1"/>
</dbReference>
<dbReference type="AlphaFoldDB" id="L1IGL6"/>
<dbReference type="eggNOG" id="KOG0190">
    <property type="taxonomic scope" value="Eukaryota"/>
</dbReference>
<feature type="non-terminal residue" evidence="3">
    <location>
        <position position="1"/>
    </location>
</feature>
<dbReference type="Proteomes" id="UP000011087">
    <property type="component" value="Unassembled WGS sequence"/>
</dbReference>
<dbReference type="GO" id="GO:0005783">
    <property type="term" value="C:endoplasmic reticulum"/>
    <property type="evidence" value="ECO:0007669"/>
    <property type="project" value="TreeGrafter"/>
</dbReference>
<dbReference type="OMA" id="YSKEWLP"/>
<dbReference type="GO" id="GO:0034976">
    <property type="term" value="P:response to endoplasmic reticulum stress"/>
    <property type="evidence" value="ECO:0007669"/>
    <property type="project" value="TreeGrafter"/>
</dbReference>
<dbReference type="GO" id="GO:0003756">
    <property type="term" value="F:protein disulfide isomerase activity"/>
    <property type="evidence" value="ECO:0007669"/>
    <property type="project" value="TreeGrafter"/>
</dbReference>
<dbReference type="PRINTS" id="PR00421">
    <property type="entry name" value="THIOREDOXIN"/>
</dbReference>
<gene>
    <name evidence="3" type="ORF">GUITHDRAFT_53227</name>
</gene>